<feature type="domain" description="TNase-like" evidence="2">
    <location>
        <begin position="107"/>
        <end position="237"/>
    </location>
</feature>
<keyword evidence="4" id="KW-1185">Reference proteome</keyword>
<name>A0ABV2HGC0_9HYPH</name>
<dbReference type="SUPFAM" id="SSF50199">
    <property type="entry name" value="Staphylococcal nuclease"/>
    <property type="match status" value="1"/>
</dbReference>
<evidence type="ECO:0000259" key="2">
    <source>
        <dbReference type="SMART" id="SM00318"/>
    </source>
</evidence>
<dbReference type="NCBIfam" id="NF005081">
    <property type="entry name" value="PRK06518.1-1"/>
    <property type="match status" value="1"/>
</dbReference>
<keyword evidence="1" id="KW-1133">Transmembrane helix</keyword>
<dbReference type="EMBL" id="JBEPLI010000004">
    <property type="protein sequence ID" value="MET3589601.1"/>
    <property type="molecule type" value="Genomic_DNA"/>
</dbReference>
<comment type="caution">
    <text evidence="3">The sequence shown here is derived from an EMBL/GenBank/DDBJ whole genome shotgun (WGS) entry which is preliminary data.</text>
</comment>
<dbReference type="RefSeq" id="WP_354189282.1">
    <property type="nucleotide sequence ID" value="NZ_JBEPLI010000004.1"/>
</dbReference>
<accession>A0ABV2HGC0</accession>
<dbReference type="Proteomes" id="UP001549086">
    <property type="component" value="Unassembled WGS sequence"/>
</dbReference>
<keyword evidence="1" id="KW-0812">Transmembrane</keyword>
<evidence type="ECO:0000313" key="4">
    <source>
        <dbReference type="Proteomes" id="UP001549086"/>
    </source>
</evidence>
<dbReference type="GO" id="GO:0004519">
    <property type="term" value="F:endonuclease activity"/>
    <property type="evidence" value="ECO:0007669"/>
    <property type="project" value="UniProtKB-KW"/>
</dbReference>
<dbReference type="InterPro" id="IPR016071">
    <property type="entry name" value="Staphylococal_nuclease_OB-fold"/>
</dbReference>
<evidence type="ECO:0000256" key="1">
    <source>
        <dbReference type="SAM" id="Phobius"/>
    </source>
</evidence>
<dbReference type="Gene3D" id="2.40.50.90">
    <property type="match status" value="1"/>
</dbReference>
<organism evidence="3 4">
    <name type="scientific">Bartonella silvatica</name>
    <dbReference type="NCBI Taxonomy" id="357760"/>
    <lineage>
        <taxon>Bacteria</taxon>
        <taxon>Pseudomonadati</taxon>
        <taxon>Pseudomonadota</taxon>
        <taxon>Alphaproteobacteria</taxon>
        <taxon>Hyphomicrobiales</taxon>
        <taxon>Bartonellaceae</taxon>
        <taxon>Bartonella</taxon>
    </lineage>
</organism>
<feature type="transmembrane region" description="Helical" evidence="1">
    <location>
        <begin position="12"/>
        <end position="33"/>
    </location>
</feature>
<evidence type="ECO:0000313" key="3">
    <source>
        <dbReference type="EMBL" id="MET3589601.1"/>
    </source>
</evidence>
<gene>
    <name evidence="3" type="ORF">ABID23_000685</name>
</gene>
<dbReference type="InterPro" id="IPR035437">
    <property type="entry name" value="SNase_OB-fold_sf"/>
</dbReference>
<reference evidence="3 4" key="1">
    <citation type="submission" date="2024-06" db="EMBL/GenBank/DDBJ databases">
        <title>Genomic Encyclopedia of Type Strains, Phase IV (KMG-IV): sequencing the most valuable type-strain genomes for metagenomic binning, comparative biology and taxonomic classification.</title>
        <authorList>
            <person name="Goeker M."/>
        </authorList>
    </citation>
    <scope>NUCLEOTIDE SEQUENCE [LARGE SCALE GENOMIC DNA]</scope>
    <source>
        <strain evidence="3 4">DSM 23649</strain>
    </source>
</reference>
<sequence length="258" mass="28703">MRFLSVCIKRIRFKLIIVVYIIGSLLWGIIQYIDLSVLKTFTMKDVQDIVAMSLQEKKATTPVSKQQLENNKAAFNLPSNVSKVSPNIADMSSSVVLNHVSFFEGSASVTSGVTFKLFTPVAQSWRTHITRSVHLYGVDSCAPRQKAKLNDQEWPCGAVTTAWLVTKTLGQTLSCKQALMHNGVSYAQCFVQGVDLAEAGLAEGMLVLAKETKNPIPVQYRHAEEAARKKKIGLWSSNFTEPSQWRRDHGSYNPFSGF</sequence>
<keyword evidence="3" id="KW-0378">Hydrolase</keyword>
<keyword evidence="3" id="KW-0540">Nuclease</keyword>
<dbReference type="SMART" id="SM00318">
    <property type="entry name" value="SNc"/>
    <property type="match status" value="1"/>
</dbReference>
<protein>
    <submittedName>
        <fullName evidence="3">Endonuclease YncB(Thermonuclease family)</fullName>
    </submittedName>
</protein>
<keyword evidence="3" id="KW-0255">Endonuclease</keyword>
<keyword evidence="1" id="KW-0472">Membrane</keyword>
<proteinExistence type="predicted"/>